<proteinExistence type="predicted"/>
<reference evidence="1 2" key="1">
    <citation type="submission" date="2016-07" db="EMBL/GenBank/DDBJ databases">
        <title>Draft Genome Sequence of Oceanisphaera psychrotolerans, isolated from coastal sediment samples.</title>
        <authorList>
            <person name="Zhuo S."/>
            <person name="Ruan Z."/>
        </authorList>
    </citation>
    <scope>NUCLEOTIDE SEQUENCE [LARGE SCALE GENOMIC DNA]</scope>
    <source>
        <strain evidence="1 2">LAM-WHM-ZC</strain>
    </source>
</reference>
<dbReference type="AlphaFoldDB" id="A0A1J4QBI2"/>
<protein>
    <recommendedName>
        <fullName evidence="3">DUF1904 domain-containing protein</fullName>
    </recommendedName>
</protein>
<evidence type="ECO:0008006" key="3">
    <source>
        <dbReference type="Google" id="ProtNLM"/>
    </source>
</evidence>
<comment type="caution">
    <text evidence="1">The sequence shown here is derived from an EMBL/GenBank/DDBJ whole genome shotgun (WGS) entry which is preliminary data.</text>
</comment>
<evidence type="ECO:0000313" key="2">
    <source>
        <dbReference type="Proteomes" id="UP000243073"/>
    </source>
</evidence>
<dbReference type="Gene3D" id="3.30.429.10">
    <property type="entry name" value="Macrophage Migration Inhibitory Factor"/>
    <property type="match status" value="1"/>
</dbReference>
<dbReference type="InterPro" id="IPR014347">
    <property type="entry name" value="Tautomerase/MIF_sf"/>
</dbReference>
<keyword evidence="2" id="KW-1185">Reference proteome</keyword>
<dbReference type="EMBL" id="MDKE01000033">
    <property type="protein sequence ID" value="OIN07739.1"/>
    <property type="molecule type" value="Genomic_DNA"/>
</dbReference>
<organism evidence="1 2">
    <name type="scientific">Oceanisphaera psychrotolerans</name>
    <dbReference type="NCBI Taxonomy" id="1414654"/>
    <lineage>
        <taxon>Bacteria</taxon>
        <taxon>Pseudomonadati</taxon>
        <taxon>Pseudomonadota</taxon>
        <taxon>Gammaproteobacteria</taxon>
        <taxon>Aeromonadales</taxon>
        <taxon>Aeromonadaceae</taxon>
        <taxon>Oceanisphaera</taxon>
    </lineage>
</organism>
<dbReference type="Pfam" id="PF08921">
    <property type="entry name" value="DUF1904"/>
    <property type="match status" value="1"/>
</dbReference>
<dbReference type="RefSeq" id="WP_071473358.1">
    <property type="nucleotide sequence ID" value="NZ_MDKE01000033.1"/>
</dbReference>
<dbReference type="SUPFAM" id="SSF55331">
    <property type="entry name" value="Tautomerase/MIF"/>
    <property type="match status" value="1"/>
</dbReference>
<dbReference type="InterPro" id="IPR015017">
    <property type="entry name" value="DUF1904"/>
</dbReference>
<sequence>MPHLRFRGLPRETVKQISKPLVATLSPLVASPADQFTLEFIPSEFVHQGQVVGGYPIVEVLWLERPLEIQDKVAEQITMALRAQVGAAQDICVMFTWLNGRQYYENGSHFG</sequence>
<dbReference type="OrthoDB" id="5587545at2"/>
<dbReference type="STRING" id="1414654.BFR47_03815"/>
<dbReference type="Proteomes" id="UP000243073">
    <property type="component" value="Unassembled WGS sequence"/>
</dbReference>
<accession>A0A1J4QBI2</accession>
<name>A0A1J4QBI2_9GAMM</name>
<evidence type="ECO:0000313" key="1">
    <source>
        <dbReference type="EMBL" id="OIN07739.1"/>
    </source>
</evidence>
<gene>
    <name evidence="1" type="ORF">BFR47_03815</name>
</gene>